<evidence type="ECO:0000256" key="3">
    <source>
        <dbReference type="ARBA" id="ARBA00022692"/>
    </source>
</evidence>
<dbReference type="EMBL" id="BMYF01000012">
    <property type="protein sequence ID" value="GHB40228.1"/>
    <property type="molecule type" value="Genomic_DNA"/>
</dbReference>
<organism evidence="7 8">
    <name type="scientific">Mongoliitalea lutea</name>
    <dbReference type="NCBI Taxonomy" id="849756"/>
    <lineage>
        <taxon>Bacteria</taxon>
        <taxon>Pseudomonadati</taxon>
        <taxon>Bacteroidota</taxon>
        <taxon>Cytophagia</taxon>
        <taxon>Cytophagales</taxon>
        <taxon>Cyclobacteriaceae</taxon>
        <taxon>Mongoliitalea</taxon>
    </lineage>
</organism>
<keyword evidence="5 6" id="KW-0472">Membrane</keyword>
<feature type="transmembrane region" description="Helical" evidence="6">
    <location>
        <begin position="32"/>
        <end position="51"/>
    </location>
</feature>
<proteinExistence type="predicted"/>
<protein>
    <submittedName>
        <fullName evidence="7">Polisoprenol-linked O-antigen transporter</fullName>
    </submittedName>
</protein>
<keyword evidence="3 6" id="KW-0812">Transmembrane</keyword>
<evidence type="ECO:0000256" key="1">
    <source>
        <dbReference type="ARBA" id="ARBA00004651"/>
    </source>
</evidence>
<keyword evidence="2" id="KW-1003">Cell membrane</keyword>
<comment type="caution">
    <text evidence="7">The sequence shown here is derived from an EMBL/GenBank/DDBJ whole genome shotgun (WGS) entry which is preliminary data.</text>
</comment>
<dbReference type="InterPro" id="IPR002797">
    <property type="entry name" value="Polysacc_synth"/>
</dbReference>
<dbReference type="PANTHER" id="PTHR30250">
    <property type="entry name" value="PST FAMILY PREDICTED COLANIC ACID TRANSPORTER"/>
    <property type="match status" value="1"/>
</dbReference>
<reference evidence="7" key="2">
    <citation type="submission" date="2020-09" db="EMBL/GenBank/DDBJ databases">
        <authorList>
            <person name="Sun Q."/>
            <person name="Kim S."/>
        </authorList>
    </citation>
    <scope>NUCLEOTIDE SEQUENCE</scope>
    <source>
        <strain evidence="7">KCTC 23224</strain>
    </source>
</reference>
<dbReference type="Proteomes" id="UP000642809">
    <property type="component" value="Unassembled WGS sequence"/>
</dbReference>
<feature type="transmembrane region" description="Helical" evidence="6">
    <location>
        <begin position="72"/>
        <end position="97"/>
    </location>
</feature>
<feature type="transmembrane region" description="Helical" evidence="6">
    <location>
        <begin position="320"/>
        <end position="338"/>
    </location>
</feature>
<gene>
    <name evidence="7" type="primary">rfbX</name>
    <name evidence="7" type="ORF">GCM10008106_21790</name>
</gene>
<dbReference type="AlphaFoldDB" id="A0A8J3CXW3"/>
<feature type="transmembrane region" description="Helical" evidence="6">
    <location>
        <begin position="133"/>
        <end position="152"/>
    </location>
</feature>
<feature type="transmembrane region" description="Helical" evidence="6">
    <location>
        <begin position="343"/>
        <end position="362"/>
    </location>
</feature>
<evidence type="ECO:0000313" key="8">
    <source>
        <dbReference type="Proteomes" id="UP000642809"/>
    </source>
</evidence>
<evidence type="ECO:0000256" key="4">
    <source>
        <dbReference type="ARBA" id="ARBA00022989"/>
    </source>
</evidence>
<keyword evidence="8" id="KW-1185">Reference proteome</keyword>
<feature type="transmembrane region" description="Helical" evidence="6">
    <location>
        <begin position="202"/>
        <end position="225"/>
    </location>
</feature>
<sequence length="412" mass="46550">MIQASNMLISIMSMPLLLRSIGVDQFGLVNLALSVIIFTNIIVGFGFNISAPREVAIFQDQTKKLSSIASQILFTRLALAAVTALSLWIAAYAFNFFKDYKEILMFSTVLLFSEAILPLWFFQGMEKMKLISVTNIFSKLLFLFGIVVFIQAPEHAKWVNFILGSSALLLNVFLLFYMRYAMDIHFFWPRVKAIWESLRDNVYLFLSNIAGHISVNGGLIILSFFGNETTLGMFSLAEKITMVLRLLPTLIIQAVYPNASRLFQADQEAFIKFVSKTYVIGIGLALMVSTLTFFSAGFIVELLAKNRLEESINYLKILSFIPFLASLNIINGVILFVANQKELLFKASWLMCAYMIVVASLLTAKYGGIGLCYALLSSEIIIFIVYSYLIYSRNQSLVHAFAQRIFRRDHHS</sequence>
<name>A0A8J3CXW3_9BACT</name>
<dbReference type="PANTHER" id="PTHR30250:SF11">
    <property type="entry name" value="O-ANTIGEN TRANSPORTER-RELATED"/>
    <property type="match status" value="1"/>
</dbReference>
<evidence type="ECO:0000256" key="2">
    <source>
        <dbReference type="ARBA" id="ARBA00022475"/>
    </source>
</evidence>
<dbReference type="GO" id="GO:0005886">
    <property type="term" value="C:plasma membrane"/>
    <property type="evidence" value="ECO:0007669"/>
    <property type="project" value="UniProtKB-SubCell"/>
</dbReference>
<evidence type="ECO:0000256" key="6">
    <source>
        <dbReference type="SAM" id="Phobius"/>
    </source>
</evidence>
<reference evidence="7" key="1">
    <citation type="journal article" date="2014" name="Int. J. Syst. Evol. Microbiol.">
        <title>Complete genome sequence of Corynebacterium casei LMG S-19264T (=DSM 44701T), isolated from a smear-ripened cheese.</title>
        <authorList>
            <consortium name="US DOE Joint Genome Institute (JGI-PGF)"/>
            <person name="Walter F."/>
            <person name="Albersmeier A."/>
            <person name="Kalinowski J."/>
            <person name="Ruckert C."/>
        </authorList>
    </citation>
    <scope>NUCLEOTIDE SEQUENCE</scope>
    <source>
        <strain evidence="7">KCTC 23224</strain>
    </source>
</reference>
<feature type="transmembrane region" description="Helical" evidence="6">
    <location>
        <begin position="158"/>
        <end position="181"/>
    </location>
</feature>
<comment type="subcellular location">
    <subcellularLocation>
        <location evidence="1">Cell membrane</location>
        <topology evidence="1">Multi-pass membrane protein</topology>
    </subcellularLocation>
</comment>
<feature type="transmembrane region" description="Helical" evidence="6">
    <location>
        <begin position="277"/>
        <end position="300"/>
    </location>
</feature>
<feature type="transmembrane region" description="Helical" evidence="6">
    <location>
        <begin position="103"/>
        <end position="121"/>
    </location>
</feature>
<dbReference type="Pfam" id="PF01943">
    <property type="entry name" value="Polysacc_synt"/>
    <property type="match status" value="1"/>
</dbReference>
<accession>A0A8J3CXW3</accession>
<evidence type="ECO:0000313" key="7">
    <source>
        <dbReference type="EMBL" id="GHB40228.1"/>
    </source>
</evidence>
<dbReference type="InterPro" id="IPR050833">
    <property type="entry name" value="Poly_Biosynth_Transport"/>
</dbReference>
<evidence type="ECO:0000256" key="5">
    <source>
        <dbReference type="ARBA" id="ARBA00023136"/>
    </source>
</evidence>
<feature type="transmembrane region" description="Helical" evidence="6">
    <location>
        <begin position="368"/>
        <end position="391"/>
    </location>
</feature>
<keyword evidence="4 6" id="KW-1133">Transmembrane helix</keyword>